<organism evidence="1 2">
    <name type="scientific">SAR86 cluster bacterium SAR86B</name>
    <dbReference type="NCBI Taxonomy" id="1123867"/>
    <lineage>
        <taxon>Bacteria</taxon>
        <taxon>Pseudomonadati</taxon>
        <taxon>Pseudomonadota</taxon>
        <taxon>Gammaproteobacteria</taxon>
        <taxon>SAR86 cluster</taxon>
    </lineage>
</organism>
<gene>
    <name evidence="1" type="ORF">NT02SARS_0679</name>
</gene>
<protein>
    <submittedName>
        <fullName evidence="1">Uncharacterized protein</fullName>
    </submittedName>
</protein>
<sequence>MDLNQIREELEGYETKSGIFKKAARFKANFQSDEKIFKRLKKEGIFNARFFSIQDYDAAKVNELSVSEIISLIRHFPMYASGAAEGDVSFQFRECLIEKLVEIIEKANQLNPNITDLNAISGSVTIGSLGEIQELKDKRNKEVAERNKEVAEGKIKMLSMIKEIYPNLDNFEELSSKALNGQLAIGMPEGMLSVIFLEEGANKKENVKEGKAVVKKEYGYLGENQRGAAKYKTEVTIENGFVSQWKDIN</sequence>
<accession>J4X4W6</accession>
<dbReference type="HOGENOM" id="CLU_1115167_0_0_6"/>
<evidence type="ECO:0000313" key="1">
    <source>
        <dbReference type="EMBL" id="EJP73880.1"/>
    </source>
</evidence>
<proteinExistence type="predicted"/>
<dbReference type="Proteomes" id="UP000010116">
    <property type="component" value="Unassembled WGS sequence"/>
</dbReference>
<reference evidence="1 2" key="1">
    <citation type="journal article" date="2012" name="ISME J.">
        <title>Genomic insights to SAR86, an abundant and uncultivated marine bacterial lineage.</title>
        <authorList>
            <person name="Dupont C.L."/>
            <person name="Rusch D.B."/>
            <person name="Yooseph S."/>
            <person name="Lombardo M.J."/>
            <person name="Richter R.A."/>
            <person name="Valas R."/>
            <person name="Novotny M."/>
            <person name="Yee-Greenbaum J."/>
            <person name="Selengut J.D."/>
            <person name="Haft D.H."/>
            <person name="Halpern A.L."/>
            <person name="Lasken R.S."/>
            <person name="Nealson K."/>
            <person name="Friedman R."/>
            <person name="Venter J.C."/>
        </authorList>
    </citation>
    <scope>NUCLEOTIDE SEQUENCE [LARGE SCALE GENOMIC DNA]</scope>
</reference>
<name>J4X4W6_9GAMM</name>
<evidence type="ECO:0000313" key="2">
    <source>
        <dbReference type="Proteomes" id="UP000010116"/>
    </source>
</evidence>
<dbReference type="AlphaFoldDB" id="J4X4W6"/>
<dbReference type="EMBL" id="JH611164">
    <property type="protein sequence ID" value="EJP73880.1"/>
    <property type="molecule type" value="Genomic_DNA"/>
</dbReference>